<dbReference type="GO" id="GO:0050501">
    <property type="term" value="F:hyaluronan synthase activity"/>
    <property type="evidence" value="ECO:0007669"/>
    <property type="project" value="TreeGrafter"/>
</dbReference>
<dbReference type="RefSeq" id="WP_152870428.1">
    <property type="nucleotide sequence ID" value="NZ_WBSL01000002.1"/>
</dbReference>
<keyword evidence="3" id="KW-0328">Glycosyltransferase</keyword>
<feature type="transmembrane region" description="Helical" evidence="6">
    <location>
        <begin position="403"/>
        <end position="426"/>
    </location>
</feature>
<keyword evidence="2" id="KW-1003">Cell membrane</keyword>
<dbReference type="AlphaFoldDB" id="A0A7X1NVF1"/>
<comment type="caution">
    <text evidence="7">The sequence shown here is derived from an EMBL/GenBank/DDBJ whole genome shotgun (WGS) entry which is preliminary data.</text>
</comment>
<evidence type="ECO:0000256" key="3">
    <source>
        <dbReference type="ARBA" id="ARBA00022676"/>
    </source>
</evidence>
<sequence>MTVHNKMLDTAPLQPVGSRLMWPLIGIGGLFLAYLVAKVAFLFQATSRVEQVLALLWTYPVMMAFFLFFRSVLREQRVTLCTETPSVSLVVCCFNEGEGIRRTVQSCLSQGYANLQKIIVIDDGSTDGITRDILREVEAEYGSAVEVLYKEKNQGKRHGMYDGYHKVDTEYVIFVDSDTVLGPNFVHWMLTSASQPGVGGAVANIKISSPDTLLIRLQKAIYARGINFQRRAESSIGAVSCLSGCGAIYRKEALDKVMAGWPEESFWGKPVGFGDDRSLTNRVLLQGYRTVYQPNATVYTDAPQTFQRLMKQQIRWKKGWFINSLKVLLPFIRLRPGVALMLQIPYILSAVLTPFIVLHVLYNSLTTGTWPTYWVGSMLLLTTAMYACTKVGAQDAEVREAGFLDFIGSALFTIGVLSMLIVPALAQIQKRGWGTR</sequence>
<comment type="subcellular location">
    <subcellularLocation>
        <location evidence="1">Cell membrane</location>
    </subcellularLocation>
</comment>
<proteinExistence type="predicted"/>
<accession>A0A7X1NVF1</accession>
<protein>
    <submittedName>
        <fullName evidence="7">Glycosyltransferase</fullName>
    </submittedName>
</protein>
<keyword evidence="6" id="KW-0812">Transmembrane</keyword>
<feature type="transmembrane region" description="Helical" evidence="6">
    <location>
        <begin position="20"/>
        <end position="45"/>
    </location>
</feature>
<keyword evidence="6" id="KW-1133">Transmembrane helix</keyword>
<evidence type="ECO:0000313" key="7">
    <source>
        <dbReference type="EMBL" id="MPY66393.1"/>
    </source>
</evidence>
<keyword evidence="5 6" id="KW-0472">Membrane</keyword>
<feature type="transmembrane region" description="Helical" evidence="6">
    <location>
        <begin position="338"/>
        <end position="361"/>
    </location>
</feature>
<dbReference type="Gene3D" id="3.90.550.10">
    <property type="entry name" value="Spore Coat Polysaccharide Biosynthesis Protein SpsA, Chain A"/>
    <property type="match status" value="1"/>
</dbReference>
<evidence type="ECO:0000313" key="8">
    <source>
        <dbReference type="Proteomes" id="UP000484842"/>
    </source>
</evidence>
<feature type="transmembrane region" description="Helical" evidence="6">
    <location>
        <begin position="373"/>
        <end position="391"/>
    </location>
</feature>
<dbReference type="PANTHER" id="PTHR22913">
    <property type="entry name" value="HYALURONAN SYNTHASE"/>
    <property type="match status" value="1"/>
</dbReference>
<dbReference type="InterPro" id="IPR029044">
    <property type="entry name" value="Nucleotide-diphossugar_trans"/>
</dbReference>
<dbReference type="Pfam" id="PF13641">
    <property type="entry name" value="Glyco_tranf_2_3"/>
    <property type="match status" value="1"/>
</dbReference>
<name>A0A7X1NVF1_9DEIO</name>
<evidence type="ECO:0000256" key="1">
    <source>
        <dbReference type="ARBA" id="ARBA00004236"/>
    </source>
</evidence>
<dbReference type="EMBL" id="WBSL01000002">
    <property type="protein sequence ID" value="MPY66393.1"/>
    <property type="molecule type" value="Genomic_DNA"/>
</dbReference>
<dbReference type="Proteomes" id="UP000484842">
    <property type="component" value="Unassembled WGS sequence"/>
</dbReference>
<reference evidence="7 8" key="1">
    <citation type="submission" date="2019-10" db="EMBL/GenBank/DDBJ databases">
        <title>Deinococcus sp. isolated from soil.</title>
        <authorList>
            <person name="Li Y."/>
            <person name="Wang J."/>
        </authorList>
    </citation>
    <scope>NUCLEOTIDE SEQUENCE [LARGE SCALE GENOMIC DNA]</scope>
    <source>
        <strain evidence="7 8">SDU3-2</strain>
    </source>
</reference>
<organism evidence="7 8">
    <name type="scientific">Deinococcus terrestris</name>
    <dbReference type="NCBI Taxonomy" id="2651870"/>
    <lineage>
        <taxon>Bacteria</taxon>
        <taxon>Thermotogati</taxon>
        <taxon>Deinococcota</taxon>
        <taxon>Deinococci</taxon>
        <taxon>Deinococcales</taxon>
        <taxon>Deinococcaceae</taxon>
        <taxon>Deinococcus</taxon>
    </lineage>
</organism>
<evidence type="ECO:0000256" key="6">
    <source>
        <dbReference type="SAM" id="Phobius"/>
    </source>
</evidence>
<dbReference type="GO" id="GO:0085029">
    <property type="term" value="P:extracellular matrix assembly"/>
    <property type="evidence" value="ECO:0007669"/>
    <property type="project" value="TreeGrafter"/>
</dbReference>
<keyword evidence="8" id="KW-1185">Reference proteome</keyword>
<dbReference type="GO" id="GO:0005886">
    <property type="term" value="C:plasma membrane"/>
    <property type="evidence" value="ECO:0007669"/>
    <property type="project" value="UniProtKB-SubCell"/>
</dbReference>
<dbReference type="GO" id="GO:0030213">
    <property type="term" value="P:hyaluronan biosynthetic process"/>
    <property type="evidence" value="ECO:0007669"/>
    <property type="project" value="TreeGrafter"/>
</dbReference>
<keyword evidence="4 7" id="KW-0808">Transferase</keyword>
<evidence type="ECO:0000256" key="2">
    <source>
        <dbReference type="ARBA" id="ARBA00022475"/>
    </source>
</evidence>
<gene>
    <name evidence="7" type="ORF">F8S09_06725</name>
</gene>
<evidence type="ECO:0000256" key="5">
    <source>
        <dbReference type="ARBA" id="ARBA00023136"/>
    </source>
</evidence>
<evidence type="ECO:0000256" key="4">
    <source>
        <dbReference type="ARBA" id="ARBA00022679"/>
    </source>
</evidence>
<dbReference type="CDD" id="cd06423">
    <property type="entry name" value="CESA_like"/>
    <property type="match status" value="1"/>
</dbReference>
<dbReference type="SUPFAM" id="SSF53448">
    <property type="entry name" value="Nucleotide-diphospho-sugar transferases"/>
    <property type="match status" value="1"/>
</dbReference>
<dbReference type="PANTHER" id="PTHR22913:SF12">
    <property type="entry name" value="MANNURONAN SYNTHASE"/>
    <property type="match status" value="1"/>
</dbReference>
<feature type="transmembrane region" description="Helical" evidence="6">
    <location>
        <begin position="51"/>
        <end position="69"/>
    </location>
</feature>